<accession>A0A8J6IQY1</accession>
<evidence type="ECO:0000256" key="7">
    <source>
        <dbReference type="ARBA" id="ARBA00022692"/>
    </source>
</evidence>
<comment type="similarity">
    <text evidence="17">Belongs to the TRAFAC class TrmE-Era-EngA-EngB-Septin-like GTPase superfamily. FeoB GTPase (TC 9.A.8) family.</text>
</comment>
<dbReference type="AlphaFoldDB" id="A0A8J6IQY1"/>
<protein>
    <recommendedName>
        <fullName evidence="14 17">Ferrous iron transport protein B</fullName>
    </recommendedName>
</protein>
<dbReference type="Gene3D" id="3.40.50.300">
    <property type="entry name" value="P-loop containing nucleotide triphosphate hydrolases"/>
    <property type="match status" value="1"/>
</dbReference>
<evidence type="ECO:0000256" key="1">
    <source>
        <dbReference type="ARBA" id="ARBA00003926"/>
    </source>
</evidence>
<feature type="binding site" evidence="15">
    <location>
        <begin position="10"/>
        <end position="17"/>
    </location>
    <ligand>
        <name>GTP</name>
        <dbReference type="ChEBI" id="CHEBI:37565"/>
        <label>1</label>
    </ligand>
</feature>
<feature type="transmembrane region" description="Helical" evidence="17">
    <location>
        <begin position="311"/>
        <end position="333"/>
    </location>
</feature>
<feature type="transmembrane region" description="Helical" evidence="17">
    <location>
        <begin position="451"/>
        <end position="471"/>
    </location>
</feature>
<dbReference type="GO" id="GO:0005525">
    <property type="term" value="F:GTP binding"/>
    <property type="evidence" value="ECO:0007669"/>
    <property type="project" value="UniProtKB-KW"/>
</dbReference>
<reference evidence="19" key="1">
    <citation type="submission" date="2020-08" db="EMBL/GenBank/DDBJ databases">
        <authorList>
            <person name="Liu C."/>
            <person name="Sun Q."/>
        </authorList>
    </citation>
    <scope>NUCLEOTIDE SEQUENCE</scope>
    <source>
        <strain evidence="19">NSJ-65</strain>
    </source>
</reference>
<dbReference type="InterPro" id="IPR050860">
    <property type="entry name" value="FeoB_GTPase"/>
</dbReference>
<keyword evidence="4" id="KW-1003">Cell membrane</keyword>
<feature type="transmembrane region" description="Helical" evidence="17">
    <location>
        <begin position="509"/>
        <end position="527"/>
    </location>
</feature>
<dbReference type="Pfam" id="PF07664">
    <property type="entry name" value="FeoB_C"/>
    <property type="match status" value="1"/>
</dbReference>
<evidence type="ECO:0000256" key="13">
    <source>
        <dbReference type="ARBA" id="ARBA00023136"/>
    </source>
</evidence>
<dbReference type="CDD" id="cd01879">
    <property type="entry name" value="FeoB"/>
    <property type="match status" value="1"/>
</dbReference>
<feature type="transmembrane region" description="Helical" evidence="17">
    <location>
        <begin position="547"/>
        <end position="572"/>
    </location>
</feature>
<keyword evidence="20" id="KW-1185">Reference proteome</keyword>
<keyword evidence="9 17" id="KW-1133">Transmembrane helix</keyword>
<keyword evidence="5 17" id="KW-0410">Iron transport</keyword>
<dbReference type="Proteomes" id="UP000597668">
    <property type="component" value="Unassembled WGS sequence"/>
</dbReference>
<comment type="function">
    <text evidence="1 17">Probable transporter of a GTP-driven Fe(2+) uptake system.</text>
</comment>
<feature type="binding site" evidence="15">
    <location>
        <begin position="116"/>
        <end position="119"/>
    </location>
    <ligand>
        <name>GTP</name>
        <dbReference type="ChEBI" id="CHEBI:37565"/>
        <label>4</label>
    </ligand>
</feature>
<keyword evidence="11" id="KW-0406">Ion transport</keyword>
<feature type="binding site" evidence="16">
    <location>
        <position position="25"/>
    </location>
    <ligand>
        <name>Mg(2+)</name>
        <dbReference type="ChEBI" id="CHEBI:18420"/>
        <label>2</label>
    </ligand>
</feature>
<feature type="binding site" evidence="16">
    <location>
        <position position="22"/>
    </location>
    <ligand>
        <name>Mg(2+)</name>
        <dbReference type="ChEBI" id="CHEBI:18420"/>
        <label>1</label>
    </ligand>
</feature>
<keyword evidence="8 15" id="KW-0547">Nucleotide-binding</keyword>
<dbReference type="PROSITE" id="PS51711">
    <property type="entry name" value="G_FEOB"/>
    <property type="match status" value="1"/>
</dbReference>
<evidence type="ECO:0000256" key="8">
    <source>
        <dbReference type="ARBA" id="ARBA00022741"/>
    </source>
</evidence>
<gene>
    <name evidence="19" type="primary">feoB</name>
    <name evidence="19" type="ORF">H8K20_11575</name>
</gene>
<dbReference type="Pfam" id="PF07670">
    <property type="entry name" value="Gate"/>
    <property type="match status" value="2"/>
</dbReference>
<evidence type="ECO:0000256" key="17">
    <source>
        <dbReference type="RuleBase" id="RU362098"/>
    </source>
</evidence>
<evidence type="ECO:0000256" key="3">
    <source>
        <dbReference type="ARBA" id="ARBA00022448"/>
    </source>
</evidence>
<keyword evidence="6" id="KW-0997">Cell inner membrane</keyword>
<dbReference type="InterPro" id="IPR030389">
    <property type="entry name" value="G_FEOB_dom"/>
</dbReference>
<keyword evidence="13 17" id="KW-0472">Membrane</keyword>
<evidence type="ECO:0000256" key="11">
    <source>
        <dbReference type="ARBA" id="ARBA00023065"/>
    </source>
</evidence>
<comment type="subcellular location">
    <subcellularLocation>
        <location evidence="2">Cell inner membrane</location>
        <topology evidence="2">Multi-pass membrane protein</topology>
    </subcellularLocation>
    <subcellularLocation>
        <location evidence="17">Cell membrane</location>
        <topology evidence="17">Multi-pass membrane protein</topology>
    </subcellularLocation>
</comment>
<keyword evidence="7 17" id="KW-0812">Transmembrane</keyword>
<feature type="transmembrane region" description="Helical" evidence="17">
    <location>
        <begin position="611"/>
        <end position="631"/>
    </location>
</feature>
<dbReference type="SUPFAM" id="SSF52540">
    <property type="entry name" value="P-loop containing nucleoside triphosphate hydrolases"/>
    <property type="match status" value="1"/>
</dbReference>
<feature type="binding site" evidence="15">
    <location>
        <begin position="35"/>
        <end position="39"/>
    </location>
    <ligand>
        <name>GTP</name>
        <dbReference type="ChEBI" id="CHEBI:37565"/>
        <label>2</label>
    </ligand>
</feature>
<evidence type="ECO:0000256" key="4">
    <source>
        <dbReference type="ARBA" id="ARBA00022475"/>
    </source>
</evidence>
<evidence type="ECO:0000313" key="20">
    <source>
        <dbReference type="Proteomes" id="UP000597668"/>
    </source>
</evidence>
<evidence type="ECO:0000313" key="19">
    <source>
        <dbReference type="EMBL" id="MBC3517033.1"/>
    </source>
</evidence>
<feature type="domain" description="FeoB-type G" evidence="18">
    <location>
        <begin position="3"/>
        <end position="165"/>
    </location>
</feature>
<evidence type="ECO:0000256" key="15">
    <source>
        <dbReference type="PIRSR" id="PIRSR603373-1"/>
    </source>
</evidence>
<evidence type="ECO:0000256" key="16">
    <source>
        <dbReference type="PIRSR" id="PIRSR603373-2"/>
    </source>
</evidence>
<name>A0A8J6IQY1_9FIRM</name>
<evidence type="ECO:0000256" key="12">
    <source>
        <dbReference type="ARBA" id="ARBA00023134"/>
    </source>
</evidence>
<feature type="transmembrane region" description="Helical" evidence="17">
    <location>
        <begin position="340"/>
        <end position="365"/>
    </location>
</feature>
<dbReference type="InterPro" id="IPR011642">
    <property type="entry name" value="Gate_dom"/>
</dbReference>
<feature type="binding site" evidence="15">
    <location>
        <begin position="56"/>
        <end position="59"/>
    </location>
    <ligand>
        <name>GTP</name>
        <dbReference type="ChEBI" id="CHEBI:37565"/>
        <label>3</label>
    </ligand>
</feature>
<keyword evidence="3 17" id="KW-0813">Transport</keyword>
<feature type="transmembrane region" description="Helical" evidence="17">
    <location>
        <begin position="279"/>
        <end position="299"/>
    </location>
</feature>
<evidence type="ECO:0000256" key="6">
    <source>
        <dbReference type="ARBA" id="ARBA00022519"/>
    </source>
</evidence>
<evidence type="ECO:0000256" key="10">
    <source>
        <dbReference type="ARBA" id="ARBA00023004"/>
    </source>
</evidence>
<dbReference type="Pfam" id="PF02421">
    <property type="entry name" value="FeoB_N"/>
    <property type="match status" value="1"/>
</dbReference>
<dbReference type="GO" id="GO:0005886">
    <property type="term" value="C:plasma membrane"/>
    <property type="evidence" value="ECO:0007669"/>
    <property type="project" value="UniProtKB-SubCell"/>
</dbReference>
<dbReference type="EMBL" id="JACOGI010000002">
    <property type="protein sequence ID" value="MBC3517033.1"/>
    <property type="molecule type" value="Genomic_DNA"/>
</dbReference>
<feature type="transmembrane region" description="Helical" evidence="17">
    <location>
        <begin position="385"/>
        <end position="408"/>
    </location>
</feature>
<feature type="transmembrane region" description="Helical" evidence="17">
    <location>
        <begin position="420"/>
        <end position="445"/>
    </location>
</feature>
<dbReference type="FunFam" id="3.40.50.300:FF:000426">
    <property type="entry name" value="Ferrous iron transport protein B"/>
    <property type="match status" value="1"/>
</dbReference>
<proteinExistence type="inferred from homology"/>
<evidence type="ECO:0000256" key="5">
    <source>
        <dbReference type="ARBA" id="ARBA00022496"/>
    </source>
</evidence>
<feature type="binding site" evidence="16">
    <location>
        <position position="24"/>
    </location>
    <ligand>
        <name>Mg(2+)</name>
        <dbReference type="ChEBI" id="CHEBI:18420"/>
        <label>2</label>
    </ligand>
</feature>
<keyword evidence="12 15" id="KW-0342">GTP-binding</keyword>
<keyword evidence="10 17" id="KW-0408">Iron</keyword>
<feature type="transmembrane region" description="Helical" evidence="17">
    <location>
        <begin position="584"/>
        <end position="605"/>
    </location>
</feature>
<evidence type="ECO:0000256" key="2">
    <source>
        <dbReference type="ARBA" id="ARBA00004429"/>
    </source>
</evidence>
<sequence>MRSPRIALIGNPNCGKTTLFNALTGSNQYVGNWPGVTVEKKEGRASLQGQPYTLVDLPGIYSLSPYTMEEIVASDFLIKERPDAVLDIVDGTNLSRNLYLTMQLLELDIPVVVAVNMIDDVQAAGGSIDTAAMSQLLGVPVLPIAARRGQGVEALMAAVLRAGRRTGPPIEHDKRVQRARSAVAQLLPPELPHRAYVVSQLLAGRREVLHAHHIAPRQIAEIGAQLERAYGKKSDIESILAADRYDQIDLVVAAAFTPGPRAEKETVTDRIDRVVTHRYLAIPIFFAVMALMFAVTFGPAGATLSGLVERFITDVLMPAVTVLLAGAGTPAWVQGLLVDGVITGVGGILTFLPQIMLLFLFLSVLESSGYMARASFVMDGLLRKMGLTGKSFIPMLMGFGCTTPAVMATKTLENEDDRRLTIMVTPFMSCGAKLPIYGLFAGALFPAHAGLIVFSMYLLGLAVAICSGILLKKTVFHQNASPFIMELPPYRLPSLRNTGLLMWEKCRGFLVKAGTIILSMSVLIWFLQHFDLSLRLVGDTSASMLAGLGRCIAPVLAPLGFGTWQAAVALLAGLVAKEAVVSTLAVLYGVQVGSTALLQIIGASFTPASAYAFMVFCLLYVPCMAAFATIIKEMGSLKWALKAALFQVGTAYLVSYMAYQFARLAMILC</sequence>
<dbReference type="InterPro" id="IPR003373">
    <property type="entry name" value="Fe2_transport_prot-B"/>
</dbReference>
<dbReference type="GO" id="GO:0046872">
    <property type="term" value="F:metal ion binding"/>
    <property type="evidence" value="ECO:0007669"/>
    <property type="project" value="UniProtKB-KW"/>
</dbReference>
<dbReference type="InterPro" id="IPR011640">
    <property type="entry name" value="Fe2_transport_prot_B_C"/>
</dbReference>
<keyword evidence="16" id="KW-0460">Magnesium</keyword>
<organism evidence="19 20">
    <name type="scientific">Neobittarella massiliensis</name>
    <name type="common">ex Bilen et al. 2018</name>
    <dbReference type="NCBI Taxonomy" id="2041842"/>
    <lineage>
        <taxon>Bacteria</taxon>
        <taxon>Bacillati</taxon>
        <taxon>Bacillota</taxon>
        <taxon>Clostridia</taxon>
        <taxon>Eubacteriales</taxon>
        <taxon>Oscillospiraceae</taxon>
        <taxon>Neobittarella (ex Bilen et al. 2018)</taxon>
    </lineage>
</organism>
<comment type="caution">
    <text evidence="19">The sequence shown here is derived from an EMBL/GenBank/DDBJ whole genome shotgun (WGS) entry which is preliminary data.</text>
</comment>
<feature type="binding site" evidence="16">
    <location>
        <position position="21"/>
    </location>
    <ligand>
        <name>Mg(2+)</name>
        <dbReference type="ChEBI" id="CHEBI:18420"/>
        <label>2</label>
    </ligand>
</feature>
<keyword evidence="16" id="KW-0479">Metal-binding</keyword>
<evidence type="ECO:0000256" key="9">
    <source>
        <dbReference type="ARBA" id="ARBA00022989"/>
    </source>
</evidence>
<dbReference type="PANTHER" id="PTHR43185">
    <property type="entry name" value="FERROUS IRON TRANSPORT PROTEIN B"/>
    <property type="match status" value="1"/>
</dbReference>
<dbReference type="NCBIfam" id="TIGR00437">
    <property type="entry name" value="feoB"/>
    <property type="match status" value="1"/>
</dbReference>
<dbReference type="PANTHER" id="PTHR43185:SF1">
    <property type="entry name" value="FE(2+) TRANSPORTER FEOB"/>
    <property type="match status" value="1"/>
</dbReference>
<dbReference type="GO" id="GO:0015093">
    <property type="term" value="F:ferrous iron transmembrane transporter activity"/>
    <property type="evidence" value="ECO:0007669"/>
    <property type="project" value="UniProtKB-UniRule"/>
</dbReference>
<dbReference type="InterPro" id="IPR027417">
    <property type="entry name" value="P-loop_NTPase"/>
</dbReference>
<feature type="transmembrane region" description="Helical" evidence="17">
    <location>
        <begin position="643"/>
        <end position="662"/>
    </location>
</feature>
<evidence type="ECO:0000256" key="14">
    <source>
        <dbReference type="NCBIfam" id="TIGR00437"/>
    </source>
</evidence>
<evidence type="ECO:0000259" key="18">
    <source>
        <dbReference type="PROSITE" id="PS51711"/>
    </source>
</evidence>